<keyword evidence="2" id="KW-1003">Cell membrane</keyword>
<feature type="transmembrane region" description="Helical" evidence="8">
    <location>
        <begin position="273"/>
        <end position="301"/>
    </location>
</feature>
<keyword evidence="7 8" id="KW-0472">Membrane</keyword>
<dbReference type="Proteomes" id="UP001597183">
    <property type="component" value="Unassembled WGS sequence"/>
</dbReference>
<keyword evidence="5 8" id="KW-0812">Transmembrane</keyword>
<dbReference type="PANTHER" id="PTHR33908">
    <property type="entry name" value="MANNOSYLTRANSFERASE YKCB-RELATED"/>
    <property type="match status" value="1"/>
</dbReference>
<proteinExistence type="predicted"/>
<evidence type="ECO:0000256" key="5">
    <source>
        <dbReference type="ARBA" id="ARBA00022692"/>
    </source>
</evidence>
<feature type="transmembrane region" description="Helical" evidence="8">
    <location>
        <begin position="12"/>
        <end position="34"/>
    </location>
</feature>
<feature type="transmembrane region" description="Helical" evidence="8">
    <location>
        <begin position="338"/>
        <end position="359"/>
    </location>
</feature>
<evidence type="ECO:0000256" key="4">
    <source>
        <dbReference type="ARBA" id="ARBA00022679"/>
    </source>
</evidence>
<keyword evidence="6 8" id="KW-1133">Transmembrane helix</keyword>
<evidence type="ECO:0008006" key="11">
    <source>
        <dbReference type="Google" id="ProtNLM"/>
    </source>
</evidence>
<evidence type="ECO:0000256" key="3">
    <source>
        <dbReference type="ARBA" id="ARBA00022676"/>
    </source>
</evidence>
<evidence type="ECO:0000256" key="1">
    <source>
        <dbReference type="ARBA" id="ARBA00004651"/>
    </source>
</evidence>
<keyword evidence="4" id="KW-0808">Transferase</keyword>
<dbReference type="PANTHER" id="PTHR33908:SF11">
    <property type="entry name" value="MEMBRANE PROTEIN"/>
    <property type="match status" value="1"/>
</dbReference>
<protein>
    <recommendedName>
        <fullName evidence="11">Glycosyltransferase RgtA/B/C/D-like domain-containing protein</fullName>
    </recommendedName>
</protein>
<keyword evidence="10" id="KW-1185">Reference proteome</keyword>
<keyword evidence="3" id="KW-0328">Glycosyltransferase</keyword>
<name>A0ABW4ADD7_9ACTN</name>
<comment type="subcellular location">
    <subcellularLocation>
        <location evidence="1">Cell membrane</location>
        <topology evidence="1">Multi-pass membrane protein</topology>
    </subcellularLocation>
</comment>
<evidence type="ECO:0000313" key="9">
    <source>
        <dbReference type="EMBL" id="MFD1368771.1"/>
    </source>
</evidence>
<dbReference type="RefSeq" id="WP_317788403.1">
    <property type="nucleotide sequence ID" value="NZ_AP028461.1"/>
</dbReference>
<comment type="caution">
    <text evidence="9">The sequence shown here is derived from an EMBL/GenBank/DDBJ whole genome shotgun (WGS) entry which is preliminary data.</text>
</comment>
<evidence type="ECO:0000256" key="6">
    <source>
        <dbReference type="ARBA" id="ARBA00022989"/>
    </source>
</evidence>
<feature type="transmembrane region" description="Helical" evidence="8">
    <location>
        <begin position="176"/>
        <end position="193"/>
    </location>
</feature>
<feature type="transmembrane region" description="Helical" evidence="8">
    <location>
        <begin position="222"/>
        <end position="241"/>
    </location>
</feature>
<dbReference type="InterPro" id="IPR050297">
    <property type="entry name" value="LipidA_mod_glycosyltrf_83"/>
</dbReference>
<evidence type="ECO:0000256" key="7">
    <source>
        <dbReference type="ARBA" id="ARBA00023136"/>
    </source>
</evidence>
<feature type="transmembrane region" description="Helical" evidence="8">
    <location>
        <begin position="130"/>
        <end position="147"/>
    </location>
</feature>
<feature type="transmembrane region" description="Helical" evidence="8">
    <location>
        <begin position="98"/>
        <end position="118"/>
    </location>
</feature>
<reference evidence="10" key="1">
    <citation type="journal article" date="2019" name="Int. J. Syst. Evol. Microbiol.">
        <title>The Global Catalogue of Microorganisms (GCM) 10K type strain sequencing project: providing services to taxonomists for standard genome sequencing and annotation.</title>
        <authorList>
            <consortium name="The Broad Institute Genomics Platform"/>
            <consortium name="The Broad Institute Genome Sequencing Center for Infectious Disease"/>
            <person name="Wu L."/>
            <person name="Ma J."/>
        </authorList>
    </citation>
    <scope>NUCLEOTIDE SEQUENCE [LARGE SCALE GENOMIC DNA]</scope>
    <source>
        <strain evidence="10">CCM 7526</strain>
    </source>
</reference>
<evidence type="ECO:0000256" key="8">
    <source>
        <dbReference type="SAM" id="Phobius"/>
    </source>
</evidence>
<organism evidence="9 10">
    <name type="scientific">Actinoplanes sichuanensis</name>
    <dbReference type="NCBI Taxonomy" id="512349"/>
    <lineage>
        <taxon>Bacteria</taxon>
        <taxon>Bacillati</taxon>
        <taxon>Actinomycetota</taxon>
        <taxon>Actinomycetes</taxon>
        <taxon>Micromonosporales</taxon>
        <taxon>Micromonosporaceae</taxon>
        <taxon>Actinoplanes</taxon>
    </lineage>
</organism>
<accession>A0ABW4ADD7</accession>
<evidence type="ECO:0000313" key="10">
    <source>
        <dbReference type="Proteomes" id="UP001597183"/>
    </source>
</evidence>
<dbReference type="EMBL" id="JBHTMK010000037">
    <property type="protein sequence ID" value="MFD1368771.1"/>
    <property type="molecule type" value="Genomic_DNA"/>
</dbReference>
<sequence>MSGSRLRKREIFVWLLAAVVYYAAMLYVVGSPLLDNDSYQYLSVASNILTGDGMTTDIPFFESELRHGVVPSSVTTFPPGYPITIAVLQTLGLGPQSAAVAMSITSGALTVATLGLICRRLRMDPLISRYVLFAFGANASTLTYSISILSESLFTLLVTVVILAFLASRAVGDNRTACAIATLSGTAVGVATWVRYAGLFVFAGIILALLMELATSRTRRAFYNLISVGVPAALLIAPLIARNVLLTGTWQGGNTVASEDGAARTLMKGATGLAWLAVGNGTTAVAVAAQVTVAIVAVVALTKLRSWPHMPDLNLVATVLVVYIAAIVLASLNSPIDIGARLLFPALPLISLTGGLVVWRLQRRSHRRLRTVASKVLATVGVCAYFISGCTCLDLPYSPPHHGVEAKLAAPLEDGSRVIDWLAARNAPGVPVMATESQATSYALHRPVVGMAESRYSSTRWDEATVVSVIRQYRARYLILYTHPDEVSGRSVQSESPFLASLLAGRRAAGFVVAARSTEVIIFESR</sequence>
<feature type="transmembrane region" description="Helical" evidence="8">
    <location>
        <begin position="199"/>
        <end position="215"/>
    </location>
</feature>
<feature type="transmembrane region" description="Helical" evidence="8">
    <location>
        <begin position="153"/>
        <end position="171"/>
    </location>
</feature>
<evidence type="ECO:0000256" key="2">
    <source>
        <dbReference type="ARBA" id="ARBA00022475"/>
    </source>
</evidence>
<gene>
    <name evidence="9" type="ORF">ACFQ5G_25760</name>
</gene>
<feature type="transmembrane region" description="Helical" evidence="8">
    <location>
        <begin position="313"/>
        <end position="332"/>
    </location>
</feature>